<accession>A0AAD4EEC5</accession>
<evidence type="ECO:0000313" key="1">
    <source>
        <dbReference type="EMBL" id="KAG1904689.1"/>
    </source>
</evidence>
<comment type="caution">
    <text evidence="1">The sequence shown here is derived from an EMBL/GenBank/DDBJ whole genome shotgun (WGS) entry which is preliminary data.</text>
</comment>
<protein>
    <submittedName>
        <fullName evidence="1">Uncharacterized protein</fullName>
    </submittedName>
</protein>
<dbReference type="RefSeq" id="XP_041230264.1">
    <property type="nucleotide sequence ID" value="XM_041376652.1"/>
</dbReference>
<gene>
    <name evidence="1" type="ORF">F5891DRAFT_976881</name>
</gene>
<evidence type="ECO:0000313" key="2">
    <source>
        <dbReference type="Proteomes" id="UP001195769"/>
    </source>
</evidence>
<dbReference type="EMBL" id="JABBWK010000009">
    <property type="protein sequence ID" value="KAG1904689.1"/>
    <property type="molecule type" value="Genomic_DNA"/>
</dbReference>
<organism evidence="1 2">
    <name type="scientific">Suillus fuscotomentosus</name>
    <dbReference type="NCBI Taxonomy" id="1912939"/>
    <lineage>
        <taxon>Eukaryota</taxon>
        <taxon>Fungi</taxon>
        <taxon>Dikarya</taxon>
        <taxon>Basidiomycota</taxon>
        <taxon>Agaricomycotina</taxon>
        <taxon>Agaricomycetes</taxon>
        <taxon>Agaricomycetidae</taxon>
        <taxon>Boletales</taxon>
        <taxon>Suillineae</taxon>
        <taxon>Suillaceae</taxon>
        <taxon>Suillus</taxon>
    </lineage>
</organism>
<keyword evidence="2" id="KW-1185">Reference proteome</keyword>
<reference evidence="1" key="1">
    <citation type="journal article" date="2020" name="New Phytol.">
        <title>Comparative genomics reveals dynamic genome evolution in host specialist ectomycorrhizal fungi.</title>
        <authorList>
            <person name="Lofgren L.A."/>
            <person name="Nguyen N.H."/>
            <person name="Vilgalys R."/>
            <person name="Ruytinx J."/>
            <person name="Liao H.L."/>
            <person name="Branco S."/>
            <person name="Kuo A."/>
            <person name="LaButti K."/>
            <person name="Lipzen A."/>
            <person name="Andreopoulos W."/>
            <person name="Pangilinan J."/>
            <person name="Riley R."/>
            <person name="Hundley H."/>
            <person name="Na H."/>
            <person name="Barry K."/>
            <person name="Grigoriev I.V."/>
            <person name="Stajich J.E."/>
            <person name="Kennedy P.G."/>
        </authorList>
    </citation>
    <scope>NUCLEOTIDE SEQUENCE</scope>
    <source>
        <strain evidence="1">FC203</strain>
    </source>
</reference>
<dbReference type="Proteomes" id="UP001195769">
    <property type="component" value="Unassembled WGS sequence"/>
</dbReference>
<name>A0AAD4EEC5_9AGAM</name>
<sequence length="525" mass="59510">MTVKGNDLDFGYTLDLPGGPLCFSTAEWAPSEAYMSQNYESPIHTDQLYAPYAMNWVTLHAIMDPEQCQLHGGRSSGGNYVDVSLKVVVKCATDTVMSMQPCFQHGTTLARDGVCRQGTAINFSRHIKQAFDEAIAIEGDVKAMIQQHRSQLQAWQQQRNPRQHQKRNKKIMKNQSCKILLIIRRIRNGGDGPEVEVFSNVTEDDYVYVLDAIGCDDKLIRKPSYIPSLHQIVATLPCPIHESILVPLRTAMGIIVESLAIPDDFEVSLPIHMGRMVDAPATAELPPQMRLRTRDADIRPYWPFEVSVSQTAEGAVTKLQKFGNQNEHVLAATHINIAESRMHASPTYEWGVEKELDRRGVQMGELTRSEDGALASHSHTWYHPVTVTITTWIRPPNRRLNLNSRHHAYYASAVLYPNQSEQALAKVQNMFQRTLERVRDTVVDHLETEHADDDTLLDSLQAMRDWSPPRELLDWNKCSKELRAAMKQTGFNRYRSWHRSFLKRVADESEVSGSRSGPSKRGRVS</sequence>
<dbReference type="AlphaFoldDB" id="A0AAD4EEC5"/>
<proteinExistence type="predicted"/>
<dbReference type="GeneID" id="64670950"/>